<dbReference type="Proteomes" id="UP001652740">
    <property type="component" value="Unplaced"/>
</dbReference>
<dbReference type="RefSeq" id="XP_026750854.3">
    <property type="nucleotide sequence ID" value="XM_026895053.3"/>
</dbReference>
<evidence type="ECO:0000313" key="4">
    <source>
        <dbReference type="RefSeq" id="XP_026750854.3"/>
    </source>
</evidence>
<dbReference type="GeneID" id="113511430"/>
<dbReference type="InterPro" id="IPR011009">
    <property type="entry name" value="Kinase-like_dom_sf"/>
</dbReference>
<evidence type="ECO:0000313" key="3">
    <source>
        <dbReference type="Proteomes" id="UP001652740"/>
    </source>
</evidence>
<dbReference type="SMART" id="SM00587">
    <property type="entry name" value="CHK"/>
    <property type="match status" value="1"/>
</dbReference>
<keyword evidence="3" id="KW-1185">Reference proteome</keyword>
<proteinExistence type="predicted"/>
<name>A0A6J1WID5_GALME</name>
<dbReference type="PANTHER" id="PTHR11012">
    <property type="entry name" value="PROTEIN KINASE-LIKE DOMAIN-CONTAINING"/>
    <property type="match status" value="1"/>
</dbReference>
<accession>A0A6J1WID5</accession>
<evidence type="ECO:0000259" key="2">
    <source>
        <dbReference type="SMART" id="SM00587"/>
    </source>
</evidence>
<sequence length="408" mass="47447">MEESNLLRKMKQSSDLNCSSDDNSLSENLKEALKSIIRREGYVTYKIDVATIPQNGGSYLSTTTEIEVRGKTAERDKEMNIFVKNILPGDNLDFFSVSDIHSRELFVYKELSEVFTKLQDDAGVPINERYRIVKCYEETNSEFLILENLSKKGFMTIDSIDPISLSFARLSIQQLARLHALSFVLKNKRPQYFENKIKPIESPIKFNDAFKGFVTNFSRISMQSLDDDMKKKVEKFIPKVIEKMPQYLQDKSIGCLCHGDFKSTNILTKITDGEVSEVVTVDYQMIYHGNPLMDMMFFIFTGTDQQFRRNHLEEIKQLYHDTLRHFLKYFNMDVEDYFSKAKYEEMFKSCLEYGFMIALCFSPLNFAAKDDIPDFSKVSPSVSRFNIDGRLKNRLEGIVEDFTQWGYL</sequence>
<dbReference type="SUPFAM" id="SSF56112">
    <property type="entry name" value="Protein kinase-like (PK-like)"/>
    <property type="match status" value="1"/>
</dbReference>
<dbReference type="Gene3D" id="3.90.1200.10">
    <property type="match status" value="1"/>
</dbReference>
<gene>
    <name evidence="4" type="primary">LOC113511430</name>
</gene>
<dbReference type="InterPro" id="IPR015897">
    <property type="entry name" value="CHK_kinase-like"/>
</dbReference>
<organism evidence="3 4">
    <name type="scientific">Galleria mellonella</name>
    <name type="common">Greater wax moth</name>
    <dbReference type="NCBI Taxonomy" id="7137"/>
    <lineage>
        <taxon>Eukaryota</taxon>
        <taxon>Metazoa</taxon>
        <taxon>Ecdysozoa</taxon>
        <taxon>Arthropoda</taxon>
        <taxon>Hexapoda</taxon>
        <taxon>Insecta</taxon>
        <taxon>Pterygota</taxon>
        <taxon>Neoptera</taxon>
        <taxon>Endopterygota</taxon>
        <taxon>Lepidoptera</taxon>
        <taxon>Glossata</taxon>
        <taxon>Ditrysia</taxon>
        <taxon>Pyraloidea</taxon>
        <taxon>Pyralidae</taxon>
        <taxon>Galleriinae</taxon>
        <taxon>Galleria</taxon>
    </lineage>
</organism>
<dbReference type="InterPro" id="IPR004119">
    <property type="entry name" value="EcKL"/>
</dbReference>
<dbReference type="KEGG" id="gmw:113511430"/>
<dbReference type="PANTHER" id="PTHR11012:SF30">
    <property type="entry name" value="PROTEIN KINASE-LIKE DOMAIN-CONTAINING"/>
    <property type="match status" value="1"/>
</dbReference>
<reference evidence="4" key="1">
    <citation type="submission" date="2025-08" db="UniProtKB">
        <authorList>
            <consortium name="RefSeq"/>
        </authorList>
    </citation>
    <scope>IDENTIFICATION</scope>
    <source>
        <tissue evidence="4">Whole larvae</tissue>
    </source>
</reference>
<feature type="region of interest" description="Disordered" evidence="1">
    <location>
        <begin position="1"/>
        <end position="24"/>
    </location>
</feature>
<feature type="compositionally biased region" description="Low complexity" evidence="1">
    <location>
        <begin position="13"/>
        <end position="24"/>
    </location>
</feature>
<protein>
    <submittedName>
        <fullName evidence="4">Uncharacterized protein LOC113511430</fullName>
    </submittedName>
</protein>
<dbReference type="Pfam" id="PF02958">
    <property type="entry name" value="EcKL"/>
    <property type="match status" value="1"/>
</dbReference>
<feature type="domain" description="CHK kinase-like" evidence="2">
    <location>
        <begin position="144"/>
        <end position="329"/>
    </location>
</feature>
<dbReference type="AlphaFoldDB" id="A0A6J1WID5"/>
<evidence type="ECO:0000256" key="1">
    <source>
        <dbReference type="SAM" id="MobiDB-lite"/>
    </source>
</evidence>
<dbReference type="InParanoid" id="A0A6J1WID5"/>